<comment type="caution">
    <text evidence="2">The sequence shown here is derived from an EMBL/GenBank/DDBJ whole genome shotgun (WGS) entry which is preliminary data.</text>
</comment>
<dbReference type="RefSeq" id="WP_191323975.1">
    <property type="nucleotide sequence ID" value="NZ_BMZP01000006.1"/>
</dbReference>
<evidence type="ECO:0000313" key="2">
    <source>
        <dbReference type="EMBL" id="MFC3673293.1"/>
    </source>
</evidence>
<dbReference type="Proteomes" id="UP001595683">
    <property type="component" value="Unassembled WGS sequence"/>
</dbReference>
<keyword evidence="3" id="KW-1185">Reference proteome</keyword>
<dbReference type="InterPro" id="IPR005835">
    <property type="entry name" value="NTP_transferase_dom"/>
</dbReference>
<dbReference type="SUPFAM" id="SSF159283">
    <property type="entry name" value="Guanosine diphospho-D-mannose pyrophosphorylase/mannose-6-phosphate isomerase linker domain"/>
    <property type="match status" value="1"/>
</dbReference>
<evidence type="ECO:0000313" key="3">
    <source>
        <dbReference type="Proteomes" id="UP001595683"/>
    </source>
</evidence>
<dbReference type="CDD" id="cd02509">
    <property type="entry name" value="GDP-M1P_Guanylyltransferase"/>
    <property type="match status" value="1"/>
</dbReference>
<protein>
    <submittedName>
        <fullName evidence="2">Mannose-1-phosphate guanylyltransferase</fullName>
    </submittedName>
</protein>
<reference evidence="3" key="1">
    <citation type="journal article" date="2019" name="Int. J. Syst. Evol. Microbiol.">
        <title>The Global Catalogue of Microorganisms (GCM) 10K type strain sequencing project: providing services to taxonomists for standard genome sequencing and annotation.</title>
        <authorList>
            <consortium name="The Broad Institute Genomics Platform"/>
            <consortium name="The Broad Institute Genome Sequencing Center for Infectious Disease"/>
            <person name="Wu L."/>
            <person name="Ma J."/>
        </authorList>
    </citation>
    <scope>NUCLEOTIDE SEQUENCE [LARGE SCALE GENOMIC DNA]</scope>
    <source>
        <strain evidence="3">KCTC 42224</strain>
    </source>
</reference>
<sequence>MITPVILCGGSGTRLWPRSRKVKPKPFLPLVGDTTLFEATVLRCSTDAGFSAPIVVTGAHHLDHVVDQLPDPAASQIIVEPEGKNTAAAIALAALRLPEDAIMLVCPSDHHIGDCEAFQNAARAAAALAADDWLVSFGIAATAPETGFGYLKQGEPIEDSDGRRVERFVEKPDLDRAKAFLADGGYAWNGGIFAFRAGHFLAELERHRPDIVDAVRASVDKGHAQGNAFHPDPAEFAKIAGESVDYAVMEKTDRAAMVPATMAWSDIGNWQALHEALDKDETGNAVKGRVELKNCSNVLVHSDGPRVSVVGASNLIVVVDGDEILVCTPEGAQLVGKLEGAVNQ</sequence>
<dbReference type="Pfam" id="PF00483">
    <property type="entry name" value="NTP_transferase"/>
    <property type="match status" value="1"/>
</dbReference>
<dbReference type="InterPro" id="IPR029044">
    <property type="entry name" value="Nucleotide-diphossugar_trans"/>
</dbReference>
<dbReference type="Gene3D" id="3.90.550.10">
    <property type="entry name" value="Spore Coat Polysaccharide Biosynthesis Protein SpsA, Chain A"/>
    <property type="match status" value="1"/>
</dbReference>
<keyword evidence="2" id="KW-0548">Nucleotidyltransferase</keyword>
<organism evidence="2 3">
    <name type="scientific">Novosphingobium pokkalii</name>
    <dbReference type="NCBI Taxonomy" id="1770194"/>
    <lineage>
        <taxon>Bacteria</taxon>
        <taxon>Pseudomonadati</taxon>
        <taxon>Pseudomonadota</taxon>
        <taxon>Alphaproteobacteria</taxon>
        <taxon>Sphingomonadales</taxon>
        <taxon>Sphingomonadaceae</taxon>
        <taxon>Novosphingobium</taxon>
    </lineage>
</organism>
<dbReference type="PANTHER" id="PTHR46390">
    <property type="entry name" value="MANNOSE-1-PHOSPHATE GUANYLYLTRANSFERASE"/>
    <property type="match status" value="1"/>
</dbReference>
<dbReference type="PANTHER" id="PTHR46390:SF1">
    <property type="entry name" value="MANNOSE-1-PHOSPHATE GUANYLYLTRANSFERASE"/>
    <property type="match status" value="1"/>
</dbReference>
<feature type="domain" description="Nucleotidyl transferase" evidence="1">
    <location>
        <begin position="4"/>
        <end position="281"/>
    </location>
</feature>
<keyword evidence="2" id="KW-0808">Transferase</keyword>
<dbReference type="InterPro" id="IPR051161">
    <property type="entry name" value="Mannose-6P_isomerase_type2"/>
</dbReference>
<name>A0ABV7V782_9SPHN</name>
<dbReference type="InterPro" id="IPR049577">
    <property type="entry name" value="GMPP_N"/>
</dbReference>
<dbReference type="EMBL" id="JBHRYE010000041">
    <property type="protein sequence ID" value="MFC3673293.1"/>
    <property type="molecule type" value="Genomic_DNA"/>
</dbReference>
<dbReference type="SUPFAM" id="SSF53448">
    <property type="entry name" value="Nucleotide-diphospho-sugar transferases"/>
    <property type="match status" value="1"/>
</dbReference>
<gene>
    <name evidence="2" type="ORF">ACFOOT_17870</name>
</gene>
<proteinExistence type="predicted"/>
<dbReference type="GO" id="GO:0016779">
    <property type="term" value="F:nucleotidyltransferase activity"/>
    <property type="evidence" value="ECO:0007669"/>
    <property type="project" value="UniProtKB-KW"/>
</dbReference>
<accession>A0ABV7V782</accession>
<evidence type="ECO:0000259" key="1">
    <source>
        <dbReference type="Pfam" id="PF00483"/>
    </source>
</evidence>